<accession>A0A8D4VN24</accession>
<dbReference type="PROSITE" id="PS51257">
    <property type="entry name" value="PROKAR_LIPOPROTEIN"/>
    <property type="match status" value="1"/>
</dbReference>
<keyword evidence="1" id="KW-0472">Membrane</keyword>
<dbReference type="KEGG" id="moz:MoryE10_01730"/>
<keyword evidence="2" id="KW-0732">Signal</keyword>
<sequence length="410" mass="44636">MSVSRPRRHSGVGALEAALTLLWLLAACLVPPFPAAHAAQTVAVEAIVRSGCRHCEAEKAFLQTLREEDNGVSAETYDIATAEGGRLFRDITQTYGLPLSLPITAVGGELLQGFDSAETTGARIRALVAEQRGNPVQGFAALLAAAAPTPPPQPPPDQASLLVKLPALGVVDVAAWPLPALASVLGFLDGFNPCAMWVLVTFLLALTRVGSKRRMWTVAGLFILAEAVMYYLILNVWFRVWDFIGLSRYVTPAVGILAVCGGLFFLYEWYKSLGTEMACRIASLEQRSLAVQSIKQLADAPLTLLTAAGIVALAFSVNVAEFACSIGYPQTFTKIIELNRPGIWATQFYLGIYILFYMADDFAVFGLALWGFDRIRLTQSYSRWSSLLGGLLLLLLGTLLWFRPDWLRFG</sequence>
<gene>
    <name evidence="3" type="ORF">MoryE10_01730</name>
</gene>
<feature type="transmembrane region" description="Helical" evidence="1">
    <location>
        <begin position="184"/>
        <end position="206"/>
    </location>
</feature>
<feature type="transmembrane region" description="Helical" evidence="1">
    <location>
        <begin position="348"/>
        <end position="372"/>
    </location>
</feature>
<evidence type="ECO:0000256" key="2">
    <source>
        <dbReference type="SAM" id="SignalP"/>
    </source>
</evidence>
<feature type="transmembrane region" description="Helical" evidence="1">
    <location>
        <begin position="250"/>
        <end position="270"/>
    </location>
</feature>
<proteinExistence type="predicted"/>
<protein>
    <submittedName>
        <fullName evidence="3">Membrane protein</fullName>
    </submittedName>
</protein>
<name>A0A8D4VN24_9GAMM</name>
<feature type="transmembrane region" description="Helical" evidence="1">
    <location>
        <begin position="302"/>
        <end position="328"/>
    </location>
</feature>
<reference evidence="3" key="1">
    <citation type="submission" date="2019-06" db="EMBL/GenBank/DDBJ databases">
        <title>Complete genome sequence of Methylogaea oryzae strain JCM16910.</title>
        <authorList>
            <person name="Asakawa S."/>
        </authorList>
    </citation>
    <scope>NUCLEOTIDE SEQUENCE</scope>
    <source>
        <strain evidence="3">E10</strain>
    </source>
</reference>
<evidence type="ECO:0000313" key="4">
    <source>
        <dbReference type="Proteomes" id="UP000824988"/>
    </source>
</evidence>
<dbReference type="Proteomes" id="UP000824988">
    <property type="component" value="Chromosome"/>
</dbReference>
<dbReference type="EMBL" id="AP019782">
    <property type="protein sequence ID" value="BBL69567.1"/>
    <property type="molecule type" value="Genomic_DNA"/>
</dbReference>
<feature type="transmembrane region" description="Helical" evidence="1">
    <location>
        <begin position="218"/>
        <end position="238"/>
    </location>
</feature>
<feature type="transmembrane region" description="Helical" evidence="1">
    <location>
        <begin position="384"/>
        <end position="402"/>
    </location>
</feature>
<keyword evidence="1" id="KW-1133">Transmembrane helix</keyword>
<keyword evidence="1" id="KW-0812">Transmembrane</keyword>
<feature type="signal peptide" evidence="2">
    <location>
        <begin position="1"/>
        <end position="38"/>
    </location>
</feature>
<evidence type="ECO:0000256" key="1">
    <source>
        <dbReference type="SAM" id="Phobius"/>
    </source>
</evidence>
<feature type="chain" id="PRO_5034461128" evidence="2">
    <location>
        <begin position="39"/>
        <end position="410"/>
    </location>
</feature>
<evidence type="ECO:0000313" key="3">
    <source>
        <dbReference type="EMBL" id="BBL69567.1"/>
    </source>
</evidence>
<keyword evidence="4" id="KW-1185">Reference proteome</keyword>
<organism evidence="3 4">
    <name type="scientific">Methylogaea oryzae</name>
    <dbReference type="NCBI Taxonomy" id="1295382"/>
    <lineage>
        <taxon>Bacteria</taxon>
        <taxon>Pseudomonadati</taxon>
        <taxon>Pseudomonadota</taxon>
        <taxon>Gammaproteobacteria</taxon>
        <taxon>Methylococcales</taxon>
        <taxon>Methylococcaceae</taxon>
        <taxon>Methylogaea</taxon>
    </lineage>
</organism>
<dbReference type="AlphaFoldDB" id="A0A8D4VN24"/>